<dbReference type="EMBL" id="CP002826">
    <property type="protein sequence ID" value="AEI05184.1"/>
    <property type="molecule type" value="Genomic_DNA"/>
</dbReference>
<dbReference type="KEGG" id="ocg:OCA5_c04600"/>
<gene>
    <name evidence="1" type="ordered locus">OCA5_c04600</name>
</gene>
<sequence length="61" mass="6987">MIVNSIRIIRTRHGCSLPMNVHVRPKIFRLLGVATFATAELPERMRLPPMSLTGQADRRNF</sequence>
<organism evidence="1 2">
    <name type="scientific">Afipia carboxidovorans (strain ATCC 49405 / DSM 1227 / KCTC 32145 / OM5)</name>
    <name type="common">Oligotropha carboxidovorans</name>
    <dbReference type="NCBI Taxonomy" id="504832"/>
    <lineage>
        <taxon>Bacteria</taxon>
        <taxon>Pseudomonadati</taxon>
        <taxon>Pseudomonadota</taxon>
        <taxon>Alphaproteobacteria</taxon>
        <taxon>Hyphomicrobiales</taxon>
        <taxon>Nitrobacteraceae</taxon>
        <taxon>Afipia</taxon>
    </lineage>
</organism>
<keyword evidence="2" id="KW-1185">Reference proteome</keyword>
<dbReference type="HOGENOM" id="CLU_2918143_0_0_5"/>
<dbReference type="AlphaFoldDB" id="F8BVC4"/>
<evidence type="ECO:0000313" key="2">
    <source>
        <dbReference type="Proteomes" id="UP000007730"/>
    </source>
</evidence>
<accession>F8BVC4</accession>
<evidence type="ECO:0000313" key="1">
    <source>
        <dbReference type="EMBL" id="AEI05184.1"/>
    </source>
</evidence>
<proteinExistence type="predicted"/>
<name>F8BVC4_AFIC5</name>
<reference evidence="1 2" key="1">
    <citation type="journal article" date="2011" name="J. Bacteriol.">
        <title>Complete genome sequences of the chemolithoautotrophic Oligotropha carboxidovorans strains OM4 and OM5.</title>
        <authorList>
            <person name="Volland S."/>
            <person name="Rachinger M."/>
            <person name="Strittmatter A."/>
            <person name="Daniel R."/>
            <person name="Gottschalk G."/>
            <person name="Meyer O."/>
        </authorList>
    </citation>
    <scope>NUCLEOTIDE SEQUENCE [LARGE SCALE GENOMIC DNA]</scope>
    <source>
        <strain evidence="2">ATCC 49405 / DSM 1227 / KCTC 32145 / OM5</strain>
    </source>
</reference>
<protein>
    <submittedName>
        <fullName evidence="1">Uncharacterized protein</fullName>
    </submittedName>
</protein>
<dbReference type="Proteomes" id="UP000007730">
    <property type="component" value="Chromosome"/>
</dbReference>